<evidence type="ECO:0000313" key="2">
    <source>
        <dbReference type="EMBL" id="OJJ07927.1"/>
    </source>
</evidence>
<protein>
    <submittedName>
        <fullName evidence="2">Uncharacterized protein</fullName>
    </submittedName>
</protein>
<dbReference type="AlphaFoldDB" id="A0A1L9Q2B4"/>
<feature type="chain" id="PRO_5013381454" evidence="1">
    <location>
        <begin position="21"/>
        <end position="104"/>
    </location>
</feature>
<evidence type="ECO:0000313" key="3">
    <source>
        <dbReference type="Proteomes" id="UP000184073"/>
    </source>
</evidence>
<dbReference type="VEuPathDB" id="FungiDB:ASPVEDRAFT_34106"/>
<proteinExistence type="predicted"/>
<sequence>MKLTTGILVCASSLLMSAHAASVRMCYNRDFGDCIDVPAPHGDCVYVPTKYNDHVYSASTPTGHHCDSYETGCEPGKLLIQGIDRAGYKGLPEGHRVSGFRCYD</sequence>
<accession>A0A1L9Q2B4</accession>
<organism evidence="2 3">
    <name type="scientific">Aspergillus versicolor CBS 583.65</name>
    <dbReference type="NCBI Taxonomy" id="1036611"/>
    <lineage>
        <taxon>Eukaryota</taxon>
        <taxon>Fungi</taxon>
        <taxon>Dikarya</taxon>
        <taxon>Ascomycota</taxon>
        <taxon>Pezizomycotina</taxon>
        <taxon>Eurotiomycetes</taxon>
        <taxon>Eurotiomycetidae</taxon>
        <taxon>Eurotiales</taxon>
        <taxon>Aspergillaceae</taxon>
        <taxon>Aspergillus</taxon>
        <taxon>Aspergillus subgen. Nidulantes</taxon>
    </lineage>
</organism>
<feature type="signal peptide" evidence="1">
    <location>
        <begin position="1"/>
        <end position="20"/>
    </location>
</feature>
<dbReference type="Proteomes" id="UP000184073">
    <property type="component" value="Unassembled WGS sequence"/>
</dbReference>
<evidence type="ECO:0000256" key="1">
    <source>
        <dbReference type="SAM" id="SignalP"/>
    </source>
</evidence>
<dbReference type="GeneID" id="63726332"/>
<dbReference type="RefSeq" id="XP_040673689.1">
    <property type="nucleotide sequence ID" value="XM_040810821.1"/>
</dbReference>
<dbReference type="OrthoDB" id="4406144at2759"/>
<name>A0A1L9Q2B4_ASPVE</name>
<keyword evidence="3" id="KW-1185">Reference proteome</keyword>
<dbReference type="EMBL" id="KV878138">
    <property type="protein sequence ID" value="OJJ07927.1"/>
    <property type="molecule type" value="Genomic_DNA"/>
</dbReference>
<gene>
    <name evidence="2" type="ORF">ASPVEDRAFT_34106</name>
</gene>
<keyword evidence="1" id="KW-0732">Signal</keyword>
<reference evidence="3" key="1">
    <citation type="journal article" date="2017" name="Genome Biol.">
        <title>Comparative genomics reveals high biological diversity and specific adaptations in the industrially and medically important fungal genus Aspergillus.</title>
        <authorList>
            <person name="de Vries R.P."/>
            <person name="Riley R."/>
            <person name="Wiebenga A."/>
            <person name="Aguilar-Osorio G."/>
            <person name="Amillis S."/>
            <person name="Uchima C.A."/>
            <person name="Anderluh G."/>
            <person name="Asadollahi M."/>
            <person name="Askin M."/>
            <person name="Barry K."/>
            <person name="Battaglia E."/>
            <person name="Bayram O."/>
            <person name="Benocci T."/>
            <person name="Braus-Stromeyer S.A."/>
            <person name="Caldana C."/>
            <person name="Canovas D."/>
            <person name="Cerqueira G.C."/>
            <person name="Chen F."/>
            <person name="Chen W."/>
            <person name="Choi C."/>
            <person name="Clum A."/>
            <person name="Dos Santos R.A."/>
            <person name="Damasio A.R."/>
            <person name="Diallinas G."/>
            <person name="Emri T."/>
            <person name="Fekete E."/>
            <person name="Flipphi M."/>
            <person name="Freyberg S."/>
            <person name="Gallo A."/>
            <person name="Gournas C."/>
            <person name="Habgood R."/>
            <person name="Hainaut M."/>
            <person name="Harispe M.L."/>
            <person name="Henrissat B."/>
            <person name="Hilden K.S."/>
            <person name="Hope R."/>
            <person name="Hossain A."/>
            <person name="Karabika E."/>
            <person name="Karaffa L."/>
            <person name="Karanyi Z."/>
            <person name="Krasevec N."/>
            <person name="Kuo A."/>
            <person name="Kusch H."/>
            <person name="LaButti K."/>
            <person name="Lagendijk E.L."/>
            <person name="Lapidus A."/>
            <person name="Levasseur A."/>
            <person name="Lindquist E."/>
            <person name="Lipzen A."/>
            <person name="Logrieco A.F."/>
            <person name="MacCabe A."/>
            <person name="Maekelae M.R."/>
            <person name="Malavazi I."/>
            <person name="Melin P."/>
            <person name="Meyer V."/>
            <person name="Mielnichuk N."/>
            <person name="Miskei M."/>
            <person name="Molnar A.P."/>
            <person name="Mule G."/>
            <person name="Ngan C.Y."/>
            <person name="Orejas M."/>
            <person name="Orosz E."/>
            <person name="Ouedraogo J.P."/>
            <person name="Overkamp K.M."/>
            <person name="Park H.-S."/>
            <person name="Perrone G."/>
            <person name="Piumi F."/>
            <person name="Punt P.J."/>
            <person name="Ram A.F."/>
            <person name="Ramon A."/>
            <person name="Rauscher S."/>
            <person name="Record E."/>
            <person name="Riano-Pachon D.M."/>
            <person name="Robert V."/>
            <person name="Roehrig J."/>
            <person name="Ruller R."/>
            <person name="Salamov A."/>
            <person name="Salih N.S."/>
            <person name="Samson R.A."/>
            <person name="Sandor E."/>
            <person name="Sanguinetti M."/>
            <person name="Schuetze T."/>
            <person name="Sepcic K."/>
            <person name="Shelest E."/>
            <person name="Sherlock G."/>
            <person name="Sophianopoulou V."/>
            <person name="Squina F.M."/>
            <person name="Sun H."/>
            <person name="Susca A."/>
            <person name="Todd R.B."/>
            <person name="Tsang A."/>
            <person name="Unkles S.E."/>
            <person name="van de Wiele N."/>
            <person name="van Rossen-Uffink D."/>
            <person name="Oliveira J.V."/>
            <person name="Vesth T.C."/>
            <person name="Visser J."/>
            <person name="Yu J.-H."/>
            <person name="Zhou M."/>
            <person name="Andersen M.R."/>
            <person name="Archer D.B."/>
            <person name="Baker S.E."/>
            <person name="Benoit I."/>
            <person name="Brakhage A.A."/>
            <person name="Braus G.H."/>
            <person name="Fischer R."/>
            <person name="Frisvad J.C."/>
            <person name="Goldman G.H."/>
            <person name="Houbraken J."/>
            <person name="Oakley B."/>
            <person name="Pocsi I."/>
            <person name="Scazzocchio C."/>
            <person name="Seiboth B."/>
            <person name="vanKuyk P.A."/>
            <person name="Wortman J."/>
            <person name="Dyer P.S."/>
            <person name="Grigoriev I.V."/>
        </authorList>
    </citation>
    <scope>NUCLEOTIDE SEQUENCE [LARGE SCALE GENOMIC DNA]</scope>
    <source>
        <strain evidence="3">CBS 583.65</strain>
    </source>
</reference>